<dbReference type="PROSITE" id="PS50949">
    <property type="entry name" value="HTH_GNTR"/>
    <property type="match status" value="1"/>
</dbReference>
<dbReference type="Gene3D" id="1.10.10.10">
    <property type="entry name" value="Winged helix-like DNA-binding domain superfamily/Winged helix DNA-binding domain"/>
    <property type="match status" value="2"/>
</dbReference>
<dbReference type="PATRIC" id="fig|1217629.3.peg.543"/>
<keyword evidence="3" id="KW-0804">Transcription</keyword>
<dbReference type="Pfam" id="PF07729">
    <property type="entry name" value="FCD"/>
    <property type="match status" value="1"/>
</dbReference>
<dbReference type="InterPro" id="IPR000524">
    <property type="entry name" value="Tscrpt_reg_HTH_GntR"/>
</dbReference>
<dbReference type="InterPro" id="IPR036390">
    <property type="entry name" value="WH_DNA-bd_sf"/>
</dbReference>
<evidence type="ECO:0000256" key="2">
    <source>
        <dbReference type="ARBA" id="ARBA00023125"/>
    </source>
</evidence>
<dbReference type="InterPro" id="IPR008920">
    <property type="entry name" value="TF_FadR/GntR_C"/>
</dbReference>
<dbReference type="InterPro" id="IPR036388">
    <property type="entry name" value="WH-like_DNA-bd_sf"/>
</dbReference>
<dbReference type="Pfam" id="PF00392">
    <property type="entry name" value="GntR"/>
    <property type="match status" value="1"/>
</dbReference>
<dbReference type="HOGENOM" id="CLU_071276_0_0_6"/>
<evidence type="ECO:0000313" key="5">
    <source>
        <dbReference type="EMBL" id="ENW76972.1"/>
    </source>
</evidence>
<proteinExistence type="predicted"/>
<dbReference type="SUPFAM" id="SSF46785">
    <property type="entry name" value="Winged helix' DNA-binding domain"/>
    <property type="match status" value="2"/>
</dbReference>
<name>N9JZ25_ACIBA</name>
<feature type="domain" description="HTH gntR-type" evidence="4">
    <location>
        <begin position="10"/>
        <end position="77"/>
    </location>
</feature>
<reference evidence="5 6" key="1">
    <citation type="submission" date="2013-02" db="EMBL/GenBank/DDBJ databases">
        <title>The Genome Sequence of Acinetobacter baumannii NIPH 80.</title>
        <authorList>
            <consortium name="The Broad Institute Genome Sequencing Platform"/>
            <consortium name="The Broad Institute Genome Sequencing Center for Infectious Disease"/>
            <person name="Cerqueira G."/>
            <person name="Feldgarden M."/>
            <person name="Courvalin P."/>
            <person name="Perichon B."/>
            <person name="Grillot-Courvalin C."/>
            <person name="Clermont D."/>
            <person name="Rocha E."/>
            <person name="Yoon E.-J."/>
            <person name="Nemec A."/>
            <person name="Walker B."/>
            <person name="Young S.K."/>
            <person name="Zeng Q."/>
            <person name="Gargeya S."/>
            <person name="Fitzgerald M."/>
            <person name="Haas B."/>
            <person name="Abouelleil A."/>
            <person name="Alvarado L."/>
            <person name="Arachchi H.M."/>
            <person name="Berlin A.M."/>
            <person name="Chapman S.B."/>
            <person name="Dewar J."/>
            <person name="Goldberg J."/>
            <person name="Griggs A."/>
            <person name="Gujja S."/>
            <person name="Hansen M."/>
            <person name="Howarth C."/>
            <person name="Imamovic A."/>
            <person name="Larimer J."/>
            <person name="McCowan C."/>
            <person name="Murphy C."/>
            <person name="Neiman D."/>
            <person name="Pearson M."/>
            <person name="Priest M."/>
            <person name="Roberts A."/>
            <person name="Saif S."/>
            <person name="Shea T."/>
            <person name="Sisk P."/>
            <person name="Sykes S."/>
            <person name="Wortman J."/>
            <person name="Nusbaum C."/>
            <person name="Birren B."/>
        </authorList>
    </citation>
    <scope>NUCLEOTIDE SEQUENCE [LARGE SCALE GENOMIC DNA]</scope>
    <source>
        <strain evidence="5 6">NIPH 80</strain>
    </source>
</reference>
<dbReference type="PANTHER" id="PTHR43537:SF24">
    <property type="entry name" value="GLUCONATE OPERON TRANSCRIPTIONAL REPRESSOR"/>
    <property type="match status" value="1"/>
</dbReference>
<evidence type="ECO:0000256" key="1">
    <source>
        <dbReference type="ARBA" id="ARBA00023015"/>
    </source>
</evidence>
<dbReference type="InterPro" id="IPR011711">
    <property type="entry name" value="GntR_C"/>
</dbReference>
<comment type="caution">
    <text evidence="5">The sequence shown here is derived from an EMBL/GenBank/DDBJ whole genome shotgun (WGS) entry which is preliminary data.</text>
</comment>
<dbReference type="Gene3D" id="1.20.120.530">
    <property type="entry name" value="GntR ligand-binding domain-like"/>
    <property type="match status" value="1"/>
</dbReference>
<evidence type="ECO:0000259" key="4">
    <source>
        <dbReference type="PROSITE" id="PS50949"/>
    </source>
</evidence>
<dbReference type="SMART" id="SM00345">
    <property type="entry name" value="HTH_GNTR"/>
    <property type="match status" value="2"/>
</dbReference>
<evidence type="ECO:0000256" key="3">
    <source>
        <dbReference type="ARBA" id="ARBA00023163"/>
    </source>
</evidence>
<dbReference type="SUPFAM" id="SSF48008">
    <property type="entry name" value="GntR ligand-binding domain-like"/>
    <property type="match status" value="1"/>
</dbReference>
<sequence length="333" mass="38203">MTQDFQSQSNPRYQIIFDIIKSAIDSRLLPIGAVLLEAPISKLFNTSRVPVRTALQQLNDYKLISRFDGRGFLVNPEQLEIEPIRIKLTKELLGLSSHDEVIDTRSLSDKVYDELYACISKIILHGHYRLNEKKAALSLNVSRSVIREALKTLHLQGLLEKEPYGDWLAGPLTAQSVIENYELRLILEPIALKANAHNINYSQLQQMFDNIVYAEKNLSSINSQFIQKIENDLHHITCDISWHNKKMANVLYQSQSSISISQVLHHDIHINDYMFMLEEHKSVIDALLYGSIDNAVLSLEKHLINAKKRSIEYLKVFSIIPEPNTPDYLERIS</sequence>
<accession>N9JZ25</accession>
<protein>
    <recommendedName>
        <fullName evidence="4">HTH gntR-type domain-containing protein</fullName>
    </recommendedName>
</protein>
<dbReference type="RefSeq" id="WP_005137522.1">
    <property type="nucleotide sequence ID" value="NZ_KB849943.1"/>
</dbReference>
<organism evidence="5 6">
    <name type="scientific">Acinetobacter baumannii NIPH 80</name>
    <dbReference type="NCBI Taxonomy" id="1217629"/>
    <lineage>
        <taxon>Bacteria</taxon>
        <taxon>Pseudomonadati</taxon>
        <taxon>Pseudomonadota</taxon>
        <taxon>Gammaproteobacteria</taxon>
        <taxon>Moraxellales</taxon>
        <taxon>Moraxellaceae</taxon>
        <taxon>Acinetobacter</taxon>
        <taxon>Acinetobacter calcoaceticus/baumannii complex</taxon>
    </lineage>
</organism>
<dbReference type="GO" id="GO:0003700">
    <property type="term" value="F:DNA-binding transcription factor activity"/>
    <property type="evidence" value="ECO:0007669"/>
    <property type="project" value="InterPro"/>
</dbReference>
<evidence type="ECO:0000313" key="6">
    <source>
        <dbReference type="Proteomes" id="UP000013021"/>
    </source>
</evidence>
<keyword evidence="1" id="KW-0805">Transcription regulation</keyword>
<dbReference type="PANTHER" id="PTHR43537">
    <property type="entry name" value="TRANSCRIPTIONAL REGULATOR, GNTR FAMILY"/>
    <property type="match status" value="1"/>
</dbReference>
<keyword evidence="2" id="KW-0238">DNA-binding</keyword>
<dbReference type="AlphaFoldDB" id="N9JZ25"/>
<dbReference type="EMBL" id="APRE01000010">
    <property type="protein sequence ID" value="ENW76972.1"/>
    <property type="molecule type" value="Genomic_DNA"/>
</dbReference>
<gene>
    <name evidence="5" type="ORF">F913_00568</name>
</gene>
<dbReference type="Proteomes" id="UP000013021">
    <property type="component" value="Unassembled WGS sequence"/>
</dbReference>
<dbReference type="GO" id="GO:0003677">
    <property type="term" value="F:DNA binding"/>
    <property type="evidence" value="ECO:0007669"/>
    <property type="project" value="UniProtKB-KW"/>
</dbReference>